<proteinExistence type="predicted"/>
<organism evidence="1 2">
    <name type="scientific">Colletotrichum zoysiae</name>
    <dbReference type="NCBI Taxonomy" id="1216348"/>
    <lineage>
        <taxon>Eukaryota</taxon>
        <taxon>Fungi</taxon>
        <taxon>Dikarya</taxon>
        <taxon>Ascomycota</taxon>
        <taxon>Pezizomycotina</taxon>
        <taxon>Sordariomycetes</taxon>
        <taxon>Hypocreomycetidae</taxon>
        <taxon>Glomerellales</taxon>
        <taxon>Glomerellaceae</taxon>
        <taxon>Colletotrichum</taxon>
        <taxon>Colletotrichum graminicola species complex</taxon>
    </lineage>
</organism>
<comment type="caution">
    <text evidence="1">The sequence shown here is derived from an EMBL/GenBank/DDBJ whole genome shotgun (WGS) entry which is preliminary data.</text>
</comment>
<dbReference type="EMBL" id="MU842874">
    <property type="protein sequence ID" value="KAK2028696.1"/>
    <property type="molecule type" value="Genomic_DNA"/>
</dbReference>
<accession>A0AAD9HGI5</accession>
<evidence type="ECO:0000313" key="1">
    <source>
        <dbReference type="EMBL" id="KAK2028696.1"/>
    </source>
</evidence>
<dbReference type="Proteomes" id="UP001232148">
    <property type="component" value="Unassembled WGS sequence"/>
</dbReference>
<dbReference type="AlphaFoldDB" id="A0AAD9HGI5"/>
<gene>
    <name evidence="1" type="ORF">LX32DRAFT_652904</name>
</gene>
<reference evidence="1" key="1">
    <citation type="submission" date="2021-06" db="EMBL/GenBank/DDBJ databases">
        <title>Comparative genomics, transcriptomics and evolutionary studies reveal genomic signatures of adaptation to plant cell wall in hemibiotrophic fungi.</title>
        <authorList>
            <consortium name="DOE Joint Genome Institute"/>
            <person name="Baroncelli R."/>
            <person name="Diaz J.F."/>
            <person name="Benocci T."/>
            <person name="Peng M."/>
            <person name="Battaglia E."/>
            <person name="Haridas S."/>
            <person name="Andreopoulos W."/>
            <person name="Labutti K."/>
            <person name="Pangilinan J."/>
            <person name="Floch G.L."/>
            <person name="Makela M.R."/>
            <person name="Henrissat B."/>
            <person name="Grigoriev I.V."/>
            <person name="Crouch J.A."/>
            <person name="De Vries R.P."/>
            <person name="Sukno S.A."/>
            <person name="Thon M.R."/>
        </authorList>
    </citation>
    <scope>NUCLEOTIDE SEQUENCE</scope>
    <source>
        <strain evidence="1">MAFF235873</strain>
    </source>
</reference>
<sequence length="108" mass="11595">MLVGPCHEVGLVVRQELQPAQLSSSSSLSPNTASACSGYAKCHCTNADGTANDTATEQPLTTLYILEEDSVENLQNCRVRKHCAKVGATGNDSFCEVQRPWYYGIASV</sequence>
<protein>
    <submittedName>
        <fullName evidence="1">Uncharacterized protein</fullName>
    </submittedName>
</protein>
<evidence type="ECO:0000313" key="2">
    <source>
        <dbReference type="Proteomes" id="UP001232148"/>
    </source>
</evidence>
<keyword evidence="2" id="KW-1185">Reference proteome</keyword>
<name>A0AAD9HGI5_9PEZI</name>